<dbReference type="AlphaFoldDB" id="A0A2S9XEF0"/>
<evidence type="ECO:0008006" key="5">
    <source>
        <dbReference type="Google" id="ProtNLM"/>
    </source>
</evidence>
<name>A0A2S9XEF0_9BACT</name>
<organism evidence="3 4">
    <name type="scientific">Enhygromyxa salina</name>
    <dbReference type="NCBI Taxonomy" id="215803"/>
    <lineage>
        <taxon>Bacteria</taxon>
        <taxon>Pseudomonadati</taxon>
        <taxon>Myxococcota</taxon>
        <taxon>Polyangia</taxon>
        <taxon>Nannocystales</taxon>
        <taxon>Nannocystaceae</taxon>
        <taxon>Enhygromyxa</taxon>
    </lineage>
</organism>
<sequence>MTLEISLRRTLLAALGSCVVIAPALAGCSDDSSGRDSGSGVNTVNTTDNETSGSGDGDGDPGDGDGDPGDGDTETETETDTDDTGPLSDPKWDVGAMPDSPDLCLVPDHVPCDHLDFPSEEQRAWRALGLNCPGEFQGTLDYNGHYNALEVLTEDLGTADPPTYPILEGVKMVALSTGNAYDILMPGTDGDTSLTGNDPGNLPAPMDPNPVDGADTCAENPELIGTGDCSNTIGPQFLGTAGAFDYAEMRFSIDVPEAVNGFAYNVAFLSWEYPDFYGWAYNDIYIAWLESEEWTGNVTFDDFGAPLSLNAGFLDFKDAPNDIDCPLPCSAPELEGTGVEGHGATRWLETNVGVAGGETITVIFAIMDIQDNIVDSVVLLDNFRWTCIGGTPGTVVG</sequence>
<evidence type="ECO:0000313" key="4">
    <source>
        <dbReference type="Proteomes" id="UP000237968"/>
    </source>
</evidence>
<keyword evidence="2" id="KW-0732">Signal</keyword>
<feature type="compositionally biased region" description="Low complexity" evidence="1">
    <location>
        <begin position="29"/>
        <end position="53"/>
    </location>
</feature>
<accession>A0A2S9XEF0</accession>
<dbReference type="EMBL" id="PVNK01000250">
    <property type="protein sequence ID" value="PRP91239.1"/>
    <property type="molecule type" value="Genomic_DNA"/>
</dbReference>
<gene>
    <name evidence="3" type="ORF">ENSA5_57140</name>
</gene>
<reference evidence="3 4" key="1">
    <citation type="submission" date="2018-03" db="EMBL/GenBank/DDBJ databases">
        <title>Draft Genome Sequences of the Obligatory Marine Myxobacteria Enhygromyxa salina SWB005.</title>
        <authorList>
            <person name="Poehlein A."/>
            <person name="Moghaddam J.A."/>
            <person name="Harms H."/>
            <person name="Alanjari M."/>
            <person name="Koenig G.M."/>
            <person name="Daniel R."/>
            <person name="Schaeberle T.F."/>
        </authorList>
    </citation>
    <scope>NUCLEOTIDE SEQUENCE [LARGE SCALE GENOMIC DNA]</scope>
    <source>
        <strain evidence="3 4">SWB005</strain>
    </source>
</reference>
<evidence type="ECO:0000313" key="3">
    <source>
        <dbReference type="EMBL" id="PRP91239.1"/>
    </source>
</evidence>
<feature type="signal peptide" evidence="2">
    <location>
        <begin position="1"/>
        <end position="26"/>
    </location>
</feature>
<evidence type="ECO:0000256" key="2">
    <source>
        <dbReference type="SAM" id="SignalP"/>
    </source>
</evidence>
<feature type="region of interest" description="Disordered" evidence="1">
    <location>
        <begin position="26"/>
        <end position="99"/>
    </location>
</feature>
<keyword evidence="4" id="KW-1185">Reference proteome</keyword>
<dbReference type="Proteomes" id="UP000237968">
    <property type="component" value="Unassembled WGS sequence"/>
</dbReference>
<dbReference type="InterPro" id="IPR049804">
    <property type="entry name" value="Choice_anch_L"/>
</dbReference>
<proteinExistence type="predicted"/>
<feature type="chain" id="PRO_5015765333" description="Endo-1,4-beta-xylanase A" evidence="2">
    <location>
        <begin position="27"/>
        <end position="397"/>
    </location>
</feature>
<comment type="caution">
    <text evidence="3">The sequence shown here is derived from an EMBL/GenBank/DDBJ whole genome shotgun (WGS) entry which is preliminary data.</text>
</comment>
<dbReference type="RefSeq" id="WP_181198254.1">
    <property type="nucleotide sequence ID" value="NZ_PVNK01000250.1"/>
</dbReference>
<protein>
    <recommendedName>
        <fullName evidence="5">Endo-1,4-beta-xylanase A</fullName>
    </recommendedName>
</protein>
<dbReference type="NCBIfam" id="NF038133">
    <property type="entry name" value="choice_anch_L"/>
    <property type="match status" value="1"/>
</dbReference>
<feature type="compositionally biased region" description="Acidic residues" evidence="1">
    <location>
        <begin position="57"/>
        <end position="83"/>
    </location>
</feature>
<evidence type="ECO:0000256" key="1">
    <source>
        <dbReference type="SAM" id="MobiDB-lite"/>
    </source>
</evidence>